<dbReference type="Proteomes" id="UP000237819">
    <property type="component" value="Unassembled WGS sequence"/>
</dbReference>
<evidence type="ECO:0000313" key="4">
    <source>
        <dbReference type="EMBL" id="PQO47906.1"/>
    </source>
</evidence>
<keyword evidence="3" id="KW-0119">Carbohydrate metabolism</keyword>
<evidence type="ECO:0000256" key="2">
    <source>
        <dbReference type="ARBA" id="ARBA00023211"/>
    </source>
</evidence>
<dbReference type="GO" id="GO:0042132">
    <property type="term" value="F:fructose 1,6-bisphosphate 1-phosphatase activity"/>
    <property type="evidence" value="ECO:0007669"/>
    <property type="project" value="InterPro"/>
</dbReference>
<dbReference type="EMBL" id="PUHZ01000003">
    <property type="protein sequence ID" value="PQO47906.1"/>
    <property type="molecule type" value="Genomic_DNA"/>
</dbReference>
<keyword evidence="2" id="KW-0464">Manganese</keyword>
<organism evidence="4 5">
    <name type="scientific">Blastopirellula marina</name>
    <dbReference type="NCBI Taxonomy" id="124"/>
    <lineage>
        <taxon>Bacteria</taxon>
        <taxon>Pseudomonadati</taxon>
        <taxon>Planctomycetota</taxon>
        <taxon>Planctomycetia</taxon>
        <taxon>Pirellulales</taxon>
        <taxon>Pirellulaceae</taxon>
        <taxon>Blastopirellula</taxon>
    </lineage>
</organism>
<dbReference type="OrthoDB" id="9779903at2"/>
<reference evidence="4 5" key="1">
    <citation type="submission" date="2018-02" db="EMBL/GenBank/DDBJ databases">
        <title>Comparative genomes isolates from brazilian mangrove.</title>
        <authorList>
            <person name="Araujo J.E."/>
            <person name="Taketani R.G."/>
            <person name="Silva M.C.P."/>
            <person name="Loureco M.V."/>
            <person name="Andreote F.D."/>
        </authorList>
    </citation>
    <scope>NUCLEOTIDE SEQUENCE [LARGE SCALE GENOMIC DNA]</scope>
    <source>
        <strain evidence="4 5">Nap-Phe MGV</strain>
    </source>
</reference>
<dbReference type="Pfam" id="PF06874">
    <property type="entry name" value="FBPase_2"/>
    <property type="match status" value="1"/>
</dbReference>
<dbReference type="InterPro" id="IPR029052">
    <property type="entry name" value="Metallo-depent_PP-like"/>
</dbReference>
<accession>A0A2S8GU20</accession>
<protein>
    <submittedName>
        <fullName evidence="4">Fructose-bisphosphatase class III</fullName>
    </submittedName>
</protein>
<dbReference type="GO" id="GO:0006094">
    <property type="term" value="P:gluconeogenesis"/>
    <property type="evidence" value="ECO:0007669"/>
    <property type="project" value="InterPro"/>
</dbReference>
<keyword evidence="1" id="KW-0378">Hydrolase</keyword>
<comment type="caution">
    <text evidence="4">The sequence shown here is derived from an EMBL/GenBank/DDBJ whole genome shotgun (WGS) entry which is preliminary data.</text>
</comment>
<dbReference type="AlphaFoldDB" id="A0A2S8GU20"/>
<name>A0A2S8GU20_9BACT</name>
<gene>
    <name evidence="4" type="ORF">C5Y93_02385</name>
</gene>
<evidence type="ECO:0000313" key="5">
    <source>
        <dbReference type="Proteomes" id="UP000237819"/>
    </source>
</evidence>
<dbReference type="InterPro" id="IPR009164">
    <property type="entry name" value="FBPtase_class3"/>
</dbReference>
<evidence type="ECO:0000256" key="3">
    <source>
        <dbReference type="ARBA" id="ARBA00023277"/>
    </source>
</evidence>
<evidence type="ECO:0000256" key="1">
    <source>
        <dbReference type="ARBA" id="ARBA00022801"/>
    </source>
</evidence>
<dbReference type="HAMAP" id="MF_01854">
    <property type="entry name" value="FBPase_class3"/>
    <property type="match status" value="1"/>
</dbReference>
<sequence>MIVTVQTTSHSFKRPEADLSTLELLANQFPNVDAAIAESARLAAVQTLPKGVVHVISDIHGEDKKLQHVINNASGTLRPLVEELFAETMTEAELEEFLRLTFYPAEVTSRLTETLTTPEAIRAYARQMLPPQLELLRYLVSNFSLRLATTVFPAEYRELLLEMMHAPSTERGPEFIGAMLDELIRRDRALHLIHLVGRLIRNLAVDELIIAGDLWDRGPRGDRVMDYLRLQPNVEFIWGNHDVLWLAAALGHEPSICTVLRISLRYRRIGQLDEGYSVPLTPLEHLARTVYADDPAERFMPKGQGMRPNEVVARMQKAVAVMQFKLEGKMIEQNPQWELDHRRLMHRIDHAAGTITIDGETYELRDTHFPTVDPASPYELSPEEALCLDRLKHSFLNSQKLREQMRLMVGHGSMYLKRDECLIFHGCVPADVDGHFLPLTIDGQSVAGREMFEKIEHVVRRAIVDSKPRDLDFLWYLWSGPRSPLFGKDKIATLERDFIADKKSHRETKNAYFSLIHEVAFCDKVLAEFGMDPDGGLIVNGHVPVKVEEGESPLKRSGKAITIDGAFSEAYGDYGYTLVLEPDQIVLAQHSHFESVEAAVRDGVDIVPKVQTIRAYDSPHRTATTERGQRIGYRIAMLDRLIEAYQTNRMHERAVGSTR</sequence>
<dbReference type="Gene3D" id="3.60.21.10">
    <property type="match status" value="1"/>
</dbReference>
<proteinExistence type="inferred from homology"/>
<dbReference type="SUPFAM" id="SSF56300">
    <property type="entry name" value="Metallo-dependent phosphatases"/>
    <property type="match status" value="1"/>
</dbReference>